<dbReference type="PROSITE" id="PS50943">
    <property type="entry name" value="HTH_CROC1"/>
    <property type="match status" value="1"/>
</dbReference>
<dbReference type="GO" id="GO:0003677">
    <property type="term" value="F:DNA binding"/>
    <property type="evidence" value="ECO:0007669"/>
    <property type="project" value="UniProtKB-KW"/>
</dbReference>
<dbReference type="RefSeq" id="WP_110939144.1">
    <property type="nucleotide sequence ID" value="NZ_KZ614148.1"/>
</dbReference>
<accession>A0A3A9K771</accession>
<dbReference type="SUPFAM" id="SSF47413">
    <property type="entry name" value="lambda repressor-like DNA-binding domains"/>
    <property type="match status" value="1"/>
</dbReference>
<evidence type="ECO:0000256" key="3">
    <source>
        <dbReference type="ARBA" id="ARBA00023163"/>
    </source>
</evidence>
<keyword evidence="2 5" id="KW-0238">DNA-binding</keyword>
<gene>
    <name evidence="5" type="ORF">CR203_15850</name>
</gene>
<dbReference type="PANTHER" id="PTHR46797">
    <property type="entry name" value="HTH-TYPE TRANSCRIPTIONAL REGULATOR"/>
    <property type="match status" value="1"/>
</dbReference>
<evidence type="ECO:0000313" key="6">
    <source>
        <dbReference type="Proteomes" id="UP000281498"/>
    </source>
</evidence>
<dbReference type="CDD" id="cd00093">
    <property type="entry name" value="HTH_XRE"/>
    <property type="match status" value="1"/>
</dbReference>
<dbReference type="Pfam" id="PF01381">
    <property type="entry name" value="HTH_3"/>
    <property type="match status" value="1"/>
</dbReference>
<dbReference type="Gene3D" id="2.60.120.10">
    <property type="entry name" value="Jelly Rolls"/>
    <property type="match status" value="1"/>
</dbReference>
<dbReference type="SUPFAM" id="SSF51182">
    <property type="entry name" value="RmlC-like cupins"/>
    <property type="match status" value="1"/>
</dbReference>
<protein>
    <submittedName>
        <fullName evidence="5">DNA-binding protein</fullName>
    </submittedName>
</protein>
<dbReference type="InterPro" id="IPR013096">
    <property type="entry name" value="Cupin_2"/>
</dbReference>
<sequence>MDPVNQQIAWKLKQLRQSKGFSLEKTAEVTGVSKAMLGQIERGASNPTVSILWKIANGLKVSFSSFVEEEEPSVSIVHLLNVKPISESNGSYQVFPIFPFKQDKQFEIYTVTLAENCMQESEAHQRGVEEYITVLEGELTLDINTNVYTVGEGDSIRFHADKPHVYMNKTAQILRFHNLIYYA</sequence>
<dbReference type="AlphaFoldDB" id="A0A3A9K771"/>
<evidence type="ECO:0000259" key="4">
    <source>
        <dbReference type="PROSITE" id="PS50943"/>
    </source>
</evidence>
<dbReference type="InterPro" id="IPR001387">
    <property type="entry name" value="Cro/C1-type_HTH"/>
</dbReference>
<dbReference type="InterPro" id="IPR011051">
    <property type="entry name" value="RmlC_Cupin_sf"/>
</dbReference>
<dbReference type="InterPro" id="IPR014710">
    <property type="entry name" value="RmlC-like_jellyroll"/>
</dbReference>
<dbReference type="GO" id="GO:0005829">
    <property type="term" value="C:cytosol"/>
    <property type="evidence" value="ECO:0007669"/>
    <property type="project" value="TreeGrafter"/>
</dbReference>
<name>A0A3A9K771_9BACI</name>
<keyword evidence="3" id="KW-0804">Transcription</keyword>
<dbReference type="Gene3D" id="1.10.260.40">
    <property type="entry name" value="lambda repressor-like DNA-binding domains"/>
    <property type="match status" value="1"/>
</dbReference>
<dbReference type="EMBL" id="PDOE01000007">
    <property type="protein sequence ID" value="RKL66362.1"/>
    <property type="molecule type" value="Genomic_DNA"/>
</dbReference>
<proteinExistence type="predicted"/>
<dbReference type="InterPro" id="IPR010982">
    <property type="entry name" value="Lambda_DNA-bd_dom_sf"/>
</dbReference>
<dbReference type="PANTHER" id="PTHR46797:SF23">
    <property type="entry name" value="HTH-TYPE TRANSCRIPTIONAL REGULATOR SUTR"/>
    <property type="match status" value="1"/>
</dbReference>
<evidence type="ECO:0000313" key="5">
    <source>
        <dbReference type="EMBL" id="RKL66362.1"/>
    </source>
</evidence>
<organism evidence="5 6">
    <name type="scientific">Salipaludibacillus neizhouensis</name>
    <dbReference type="NCBI Taxonomy" id="885475"/>
    <lineage>
        <taxon>Bacteria</taxon>
        <taxon>Bacillati</taxon>
        <taxon>Bacillota</taxon>
        <taxon>Bacilli</taxon>
        <taxon>Bacillales</taxon>
        <taxon>Bacillaceae</taxon>
    </lineage>
</organism>
<dbReference type="CDD" id="cd02209">
    <property type="entry name" value="cupin_XRE_C"/>
    <property type="match status" value="1"/>
</dbReference>
<evidence type="ECO:0000256" key="1">
    <source>
        <dbReference type="ARBA" id="ARBA00023015"/>
    </source>
</evidence>
<dbReference type="InterPro" id="IPR050807">
    <property type="entry name" value="TransReg_Diox_bact_type"/>
</dbReference>
<dbReference type="Pfam" id="PF07883">
    <property type="entry name" value="Cupin_2"/>
    <property type="match status" value="1"/>
</dbReference>
<dbReference type="Proteomes" id="UP000281498">
    <property type="component" value="Unassembled WGS sequence"/>
</dbReference>
<feature type="domain" description="HTH cro/C1-type" evidence="4">
    <location>
        <begin position="12"/>
        <end position="66"/>
    </location>
</feature>
<dbReference type="OrthoDB" id="9781521at2"/>
<reference evidence="5 6" key="1">
    <citation type="submission" date="2017-10" db="EMBL/GenBank/DDBJ databases">
        <title>Bacillus sp. nov., a halophilic bacterium isolated from a Keqin Lake.</title>
        <authorList>
            <person name="Wang H."/>
        </authorList>
    </citation>
    <scope>NUCLEOTIDE SEQUENCE [LARGE SCALE GENOMIC DNA]</scope>
    <source>
        <strain evidence="5 6">KCTC 13187</strain>
    </source>
</reference>
<keyword evidence="1" id="KW-0805">Transcription regulation</keyword>
<comment type="caution">
    <text evidence="5">The sequence shown here is derived from an EMBL/GenBank/DDBJ whole genome shotgun (WGS) entry which is preliminary data.</text>
</comment>
<dbReference type="SMART" id="SM00530">
    <property type="entry name" value="HTH_XRE"/>
    <property type="match status" value="1"/>
</dbReference>
<keyword evidence="6" id="KW-1185">Reference proteome</keyword>
<evidence type="ECO:0000256" key="2">
    <source>
        <dbReference type="ARBA" id="ARBA00023125"/>
    </source>
</evidence>
<dbReference type="GO" id="GO:0003700">
    <property type="term" value="F:DNA-binding transcription factor activity"/>
    <property type="evidence" value="ECO:0007669"/>
    <property type="project" value="TreeGrafter"/>
</dbReference>